<dbReference type="SUPFAM" id="SSF64397">
    <property type="entry name" value="Hsp33 domain"/>
    <property type="match status" value="1"/>
</dbReference>
<keyword evidence="2 6" id="KW-0862">Zinc</keyword>
<evidence type="ECO:0000256" key="3">
    <source>
        <dbReference type="ARBA" id="ARBA00023157"/>
    </source>
</evidence>
<keyword evidence="5 6" id="KW-0676">Redox-active center</keyword>
<dbReference type="InterPro" id="IPR016154">
    <property type="entry name" value="Heat_shock_Hsp33_C"/>
</dbReference>
<comment type="PTM">
    <text evidence="6">Under oxidizing conditions two disulfide bonds are formed involving the reactive cysteines. Under reducing conditions zinc is bound to the reactive cysteines and the protein is inactive.</text>
</comment>
<dbReference type="Gene3D" id="3.55.30.10">
    <property type="entry name" value="Hsp33 domain"/>
    <property type="match status" value="1"/>
</dbReference>
<dbReference type="PIRSF" id="PIRSF005261">
    <property type="entry name" value="Heat_shock_Hsp33"/>
    <property type="match status" value="1"/>
</dbReference>
<evidence type="ECO:0000256" key="5">
    <source>
        <dbReference type="ARBA" id="ARBA00023284"/>
    </source>
</evidence>
<keyword evidence="8" id="KW-1185">Reference proteome</keyword>
<comment type="similarity">
    <text evidence="6">Belongs to the HSP33 family.</text>
</comment>
<dbReference type="PANTHER" id="PTHR30111:SF1">
    <property type="entry name" value="33 KDA CHAPERONIN"/>
    <property type="match status" value="1"/>
</dbReference>
<gene>
    <name evidence="6 7" type="primary">hslO</name>
    <name evidence="7" type="ORF">ACFOHL_13540</name>
</gene>
<sequence length="302" mass="33793">MSDQLTRFLFDEYAIRGEIVKLKNSYQTILSSYNYPPAIEKLLGELMAATTLLSATLKFEGEISLQIQSEGIVKYAVINGTHDQKLRGVARWDESISAFPEKFSDLFTKGILAITITPEEGERYQGIVGLEGESLAKCLEDYFYQSEQLPTSVQLFASAEQTVCASGFLLQVLPQSSETSQASDNPDFEHIQTLANTLTQEELNTLEETEILHRLYHEEAVRLLDTTPVTFECDCSKQRSAHALRNVAKQELLAIVAEEGSVKMNCQFCHTEYLFDTVDIEHIHSDNFSSNSFDVAVAGAKH</sequence>
<dbReference type="Gene3D" id="1.10.287.480">
    <property type="entry name" value="helix hairpin bin"/>
    <property type="match status" value="1"/>
</dbReference>
<evidence type="ECO:0000313" key="8">
    <source>
        <dbReference type="Proteomes" id="UP001595478"/>
    </source>
</evidence>
<dbReference type="PANTHER" id="PTHR30111">
    <property type="entry name" value="33 KDA CHAPERONIN"/>
    <property type="match status" value="1"/>
</dbReference>
<keyword evidence="3 6" id="KW-1015">Disulfide bond</keyword>
<dbReference type="CDD" id="cd00498">
    <property type="entry name" value="Hsp33"/>
    <property type="match status" value="1"/>
</dbReference>
<name>A0ABV7FQS8_9ALTE</name>
<comment type="subcellular location">
    <subcellularLocation>
        <location evidence="6">Cytoplasm</location>
    </subcellularLocation>
</comment>
<accession>A0ABV7FQS8</accession>
<comment type="function">
    <text evidence="6">Redox regulated molecular chaperone. Protects both thermally unfolding and oxidatively damaged proteins from irreversible aggregation. Plays an important role in the bacterial defense system toward oxidative stress.</text>
</comment>
<evidence type="ECO:0000256" key="1">
    <source>
        <dbReference type="ARBA" id="ARBA00022490"/>
    </source>
</evidence>
<dbReference type="Proteomes" id="UP001595478">
    <property type="component" value="Unassembled WGS sequence"/>
</dbReference>
<dbReference type="HAMAP" id="MF_00117">
    <property type="entry name" value="HslO"/>
    <property type="match status" value="1"/>
</dbReference>
<dbReference type="Pfam" id="PF01430">
    <property type="entry name" value="HSP33"/>
    <property type="match status" value="1"/>
</dbReference>
<dbReference type="RefSeq" id="WP_376920768.1">
    <property type="nucleotide sequence ID" value="NZ_JBHRSW010000029.1"/>
</dbReference>
<proteinExistence type="inferred from homology"/>
<dbReference type="InterPro" id="IPR016153">
    <property type="entry name" value="Heat_shock_Hsp33_N"/>
</dbReference>
<comment type="caution">
    <text evidence="7">The sequence shown here is derived from an EMBL/GenBank/DDBJ whole genome shotgun (WGS) entry which is preliminary data.</text>
</comment>
<keyword evidence="4 6" id="KW-0143">Chaperone</keyword>
<evidence type="ECO:0000256" key="4">
    <source>
        <dbReference type="ARBA" id="ARBA00023186"/>
    </source>
</evidence>
<protein>
    <recommendedName>
        <fullName evidence="6">33 kDa chaperonin</fullName>
    </recommendedName>
    <alternativeName>
        <fullName evidence="6">Heat shock protein 33 homolog</fullName>
        <shortName evidence="6">HSP33</shortName>
    </alternativeName>
</protein>
<feature type="disulfide bond" description="Redox-active" evidence="6">
    <location>
        <begin position="266"/>
        <end position="269"/>
    </location>
</feature>
<evidence type="ECO:0000313" key="7">
    <source>
        <dbReference type="EMBL" id="MFC3122643.1"/>
    </source>
</evidence>
<dbReference type="NCBIfam" id="NF001033">
    <property type="entry name" value="PRK00114.1"/>
    <property type="match status" value="1"/>
</dbReference>
<dbReference type="Gene3D" id="3.90.1280.10">
    <property type="entry name" value="HSP33 redox switch-like"/>
    <property type="match status" value="1"/>
</dbReference>
<reference evidence="8" key="1">
    <citation type="journal article" date="2019" name="Int. J. Syst. Evol. Microbiol.">
        <title>The Global Catalogue of Microorganisms (GCM) 10K type strain sequencing project: providing services to taxonomists for standard genome sequencing and annotation.</title>
        <authorList>
            <consortium name="The Broad Institute Genomics Platform"/>
            <consortium name="The Broad Institute Genome Sequencing Center for Infectious Disease"/>
            <person name="Wu L."/>
            <person name="Ma J."/>
        </authorList>
    </citation>
    <scope>NUCLEOTIDE SEQUENCE [LARGE SCALE GENOMIC DNA]</scope>
    <source>
        <strain evidence="8">KCTC 52473</strain>
    </source>
</reference>
<evidence type="ECO:0000256" key="6">
    <source>
        <dbReference type="HAMAP-Rule" id="MF_00117"/>
    </source>
</evidence>
<dbReference type="EMBL" id="JBHRSW010000029">
    <property type="protein sequence ID" value="MFC3122643.1"/>
    <property type="molecule type" value="Genomic_DNA"/>
</dbReference>
<feature type="disulfide bond" description="Redox-active" evidence="6">
    <location>
        <begin position="233"/>
        <end position="235"/>
    </location>
</feature>
<evidence type="ECO:0000256" key="2">
    <source>
        <dbReference type="ARBA" id="ARBA00022833"/>
    </source>
</evidence>
<organism evidence="7 8">
    <name type="scientific">Agaribacter flavus</name>
    <dbReference type="NCBI Taxonomy" id="1902781"/>
    <lineage>
        <taxon>Bacteria</taxon>
        <taxon>Pseudomonadati</taxon>
        <taxon>Pseudomonadota</taxon>
        <taxon>Gammaproteobacteria</taxon>
        <taxon>Alteromonadales</taxon>
        <taxon>Alteromonadaceae</taxon>
        <taxon>Agaribacter</taxon>
    </lineage>
</organism>
<dbReference type="InterPro" id="IPR023212">
    <property type="entry name" value="Hsp33_helix_hairpin_bin_dom_sf"/>
</dbReference>
<dbReference type="InterPro" id="IPR000397">
    <property type="entry name" value="Heat_shock_Hsp33"/>
</dbReference>
<keyword evidence="1 6" id="KW-0963">Cytoplasm</keyword>
<dbReference type="SUPFAM" id="SSF118352">
    <property type="entry name" value="HSP33 redox switch-like"/>
    <property type="match status" value="1"/>
</dbReference>